<accession>A0A2X0QHD5</accession>
<sequence length="52" mass="6268">MSKIKYRLIIWGILLVSYCFLYGYGIIHLFVFCLFFLAALFDILRVLYIKKQ</sequence>
<proteinExistence type="predicted"/>
<keyword evidence="1" id="KW-0812">Transmembrane</keyword>
<evidence type="ECO:0000313" key="3">
    <source>
        <dbReference type="Proteomes" id="UP000270190"/>
    </source>
</evidence>
<evidence type="ECO:0000256" key="1">
    <source>
        <dbReference type="SAM" id="Phobius"/>
    </source>
</evidence>
<keyword evidence="1" id="KW-0472">Membrane</keyword>
<dbReference type="AlphaFoldDB" id="A0A2X0QHD5"/>
<gene>
    <name evidence="2" type="ORF">BTBSAS_120024</name>
</gene>
<evidence type="ECO:0000313" key="2">
    <source>
        <dbReference type="EMBL" id="SPP26888.1"/>
    </source>
</evidence>
<dbReference type="Proteomes" id="UP000270190">
    <property type="component" value="Unassembled WGS sequence"/>
</dbReference>
<reference evidence="3" key="1">
    <citation type="submission" date="2018-04" db="EMBL/GenBank/DDBJ databases">
        <authorList>
            <person name="Illikoud N."/>
        </authorList>
    </citation>
    <scope>NUCLEOTIDE SEQUENCE [LARGE SCALE GENOMIC DNA]</scope>
</reference>
<feature type="transmembrane region" description="Helical" evidence="1">
    <location>
        <begin position="7"/>
        <end position="23"/>
    </location>
</feature>
<dbReference type="EMBL" id="OUNC01000004">
    <property type="protein sequence ID" value="SPP26888.1"/>
    <property type="molecule type" value="Genomic_DNA"/>
</dbReference>
<organism evidence="2 3">
    <name type="scientific">Brochothrix thermosphacta</name>
    <name type="common">Microbacterium thermosphactum</name>
    <dbReference type="NCBI Taxonomy" id="2756"/>
    <lineage>
        <taxon>Bacteria</taxon>
        <taxon>Bacillati</taxon>
        <taxon>Bacillota</taxon>
        <taxon>Bacilli</taxon>
        <taxon>Bacillales</taxon>
        <taxon>Listeriaceae</taxon>
        <taxon>Brochothrix</taxon>
    </lineage>
</organism>
<name>A0A2X0QHD5_BROTH</name>
<protein>
    <submittedName>
        <fullName evidence="2">Uncharacterized protein</fullName>
    </submittedName>
</protein>
<feature type="transmembrane region" description="Helical" evidence="1">
    <location>
        <begin position="29"/>
        <end position="48"/>
    </location>
</feature>
<keyword evidence="1" id="KW-1133">Transmembrane helix</keyword>